<reference evidence="1" key="3">
    <citation type="journal article" date="2000" name="Genome Res.">
        <title>RIKEN integrated sequence analysis (RISA) system--384-format sequencing pipeline with 384 multicapillary sequencer.</title>
        <authorList>
            <person name="Shibata K."/>
            <person name="Itoh M."/>
            <person name="Aizawa K."/>
            <person name="Nagaoka S."/>
            <person name="Sasaki N."/>
            <person name="Carninci P."/>
            <person name="Konno H."/>
            <person name="Akiyama J."/>
            <person name="Nishi K."/>
            <person name="Kitsunai T."/>
            <person name="Tashiro H."/>
            <person name="Itoh M."/>
            <person name="Sumi N."/>
            <person name="Ishii Y."/>
            <person name="Nakamura S."/>
            <person name="Hazama M."/>
            <person name="Nishine T."/>
            <person name="Harada A."/>
            <person name="Yamamoto R."/>
            <person name="Matsumoto H."/>
            <person name="Sakaguchi S."/>
            <person name="Ikegami T."/>
            <person name="Kashiwagi K."/>
            <person name="Fujiwake S."/>
            <person name="Inoue K."/>
            <person name="Togawa Y."/>
            <person name="Izawa M."/>
            <person name="Ohara E."/>
            <person name="Watahiki M."/>
            <person name="Yoneda Y."/>
            <person name="Ishikawa T."/>
            <person name="Ozawa K."/>
            <person name="Tanaka T."/>
            <person name="Matsuura S."/>
            <person name="Kawai J."/>
            <person name="Okazaki Y."/>
            <person name="Muramatsu M."/>
            <person name="Inoue Y."/>
            <person name="Kira A."/>
            <person name="Hayashizaki Y."/>
        </authorList>
    </citation>
    <scope>NUCLEOTIDE SEQUENCE</scope>
    <source>
        <strain evidence="1">C57BL/6J</strain>
        <tissue evidence="1">Testis</tissue>
    </source>
</reference>
<reference evidence="1" key="6">
    <citation type="journal article" date="2002" name="Nature">
        <title>Analysis of the mouse transcriptome based on functional annotation of 60,770 full-length cDNAs.</title>
        <authorList>
            <consortium name="The FANTOM Consortium and the RIKEN Genome Exploration Research Group Phase I and II Team"/>
        </authorList>
    </citation>
    <scope>NUCLEOTIDE SEQUENCE</scope>
    <source>
        <strain evidence="1">C57BL/6J</strain>
        <tissue evidence="1">Testis</tissue>
    </source>
</reference>
<organism evidence="1">
    <name type="scientific">Mus musculus</name>
    <name type="common">Mouse</name>
    <dbReference type="NCBI Taxonomy" id="10090"/>
    <lineage>
        <taxon>Eukaryota</taxon>
        <taxon>Metazoa</taxon>
        <taxon>Chordata</taxon>
        <taxon>Craniata</taxon>
        <taxon>Vertebrata</taxon>
        <taxon>Euteleostomi</taxon>
        <taxon>Mammalia</taxon>
        <taxon>Eutheria</taxon>
        <taxon>Euarchontoglires</taxon>
        <taxon>Glires</taxon>
        <taxon>Rodentia</taxon>
        <taxon>Myomorpha</taxon>
        <taxon>Muroidea</taxon>
        <taxon>Muridae</taxon>
        <taxon>Murinae</taxon>
        <taxon>Mus</taxon>
        <taxon>Mus</taxon>
    </lineage>
</organism>
<sequence length="199" mass="22824">MMVLLERRKAPKSWHHLVMTHCGQAETREENGKGGCVSFFGPEIRMLLDIQDVEQQAQWAPPFTSHDRAAGCGSAARQRRGEPRCLRNREKRVYAAAEWFPFGRYVLETVVADLHCQLDVIEDHPGDTPLNLPMRTFPKRLIELPRENTPCVWEVASPGLWYQRKKKSKKKERAEQQRSTLSLLSDCGNLIPRLSCLST</sequence>
<reference evidence="1" key="5">
    <citation type="journal article" date="2001" name="Nature">
        <title>Functional annotation of a full-length mouse cDNA collection.</title>
        <authorList>
            <consortium name="The RIKEN Genome Exploration Research Group Phase II Team and the FANTOM Consortium"/>
        </authorList>
    </citation>
    <scope>NUCLEOTIDE SEQUENCE</scope>
    <source>
        <strain evidence="1">C57BL/6J</strain>
        <tissue evidence="1">Testis</tissue>
    </source>
</reference>
<proteinExistence type="evidence at transcript level"/>
<dbReference type="EMBL" id="AK015516">
    <property type="protein sequence ID" value="BAE20428.1"/>
    <property type="molecule type" value="mRNA"/>
</dbReference>
<reference evidence="1" key="7">
    <citation type="journal article" date="2005" name="Science">
        <title>The Transcriptional Landscape of the Mammalian Genome.</title>
        <authorList>
            <consortium name="The FANTOM Consortium"/>
            <consortium name="Riken Genome Exploration Research Group and Genome Science Group (Genome Network Project Core Group)"/>
        </authorList>
    </citation>
    <scope>NUCLEOTIDE SEQUENCE</scope>
    <source>
        <strain evidence="1">C57BL/6J</strain>
        <tissue evidence="1">Testis</tissue>
    </source>
</reference>
<reference evidence="1" key="8">
    <citation type="journal article" date="2005" name="Science">
        <title>Antisense Transcription in the Mammalian Transcriptome.</title>
        <authorList>
            <consortium name="RIKEN Genome Exploration Research Group and Genome Science Group (Genome Network Project Core Group) and the FANTOM Consortium"/>
        </authorList>
    </citation>
    <scope>NUCLEOTIDE SEQUENCE</scope>
    <source>
        <strain evidence="1">C57BL/6J</strain>
        <tissue evidence="1">Testis</tissue>
    </source>
</reference>
<evidence type="ECO:0000313" key="2">
    <source>
        <dbReference type="MGI" id="MGI:3708792"/>
    </source>
</evidence>
<name>Q3V433_MOUSE</name>
<accession>Q3V433</accession>
<dbReference type="AGR" id="MGI:3708792"/>
<reference evidence="1" key="1">
    <citation type="journal article" date="1999" name="Methods Enzymol.">
        <title>High-efficiency full-length cDNA cloning.</title>
        <authorList>
            <person name="Carninci P."/>
            <person name="Hayashizaki Y."/>
        </authorList>
    </citation>
    <scope>NUCLEOTIDE SEQUENCE</scope>
    <source>
        <strain evidence="1">C57BL/6J</strain>
        <tissue evidence="1">Testis</tissue>
    </source>
</reference>
<reference evidence="1" key="4">
    <citation type="submission" date="2000-07" db="EMBL/GenBank/DDBJ databases">
        <authorList>
            <person name="Adachi J."/>
            <person name="Aizawa K."/>
            <person name="Akahira S."/>
            <person name="Akimura T."/>
            <person name="Arai A."/>
            <person name="Aono H."/>
            <person name="Arakawa T."/>
            <person name="Bono H."/>
            <person name="Carninci P."/>
            <person name="Fukuda S."/>
            <person name="Fukunishi Y."/>
            <person name="Furuno M."/>
            <person name="Hanagaki T."/>
            <person name="Hara A."/>
            <person name="Hayatsu N."/>
            <person name="Hiramoto K."/>
            <person name="Hiraoka T."/>
            <person name="Hori F."/>
            <person name="Imotani K."/>
            <person name="Ishii Y."/>
            <person name="Itoh M."/>
            <person name="Izawa M."/>
            <person name="Kasukawa T."/>
            <person name="Kato H."/>
            <person name="Kawai J."/>
            <person name="Kojima Y."/>
            <person name="Konno H."/>
            <person name="Kouda M."/>
            <person name="Koya S."/>
            <person name="Kurihara C."/>
            <person name="Matsuyama T."/>
            <person name="Miyazaki A."/>
            <person name="Nishi K."/>
            <person name="Nomura K."/>
            <person name="Numazaki R."/>
            <person name="Ohno M."/>
            <person name="Okazaki Y."/>
            <person name="Okido T."/>
            <person name="Owa C."/>
            <person name="Saito H."/>
            <person name="Saito R."/>
            <person name="Sakai C."/>
            <person name="Sakai K."/>
            <person name="Sano H."/>
            <person name="Sasaki D."/>
            <person name="Shibata K."/>
            <person name="Shibata Y."/>
            <person name="Shinagawa A."/>
            <person name="Shiraki T."/>
            <person name="Sogabe Y."/>
            <person name="Suzuki H."/>
            <person name="Tagami M."/>
            <person name="Tagawa A."/>
            <person name="Takahashi F."/>
            <person name="Tanaka T."/>
            <person name="Tejima Y."/>
            <person name="Toya T."/>
            <person name="Yamamura T."/>
            <person name="Yasunishi A."/>
            <person name="Yoshida K."/>
            <person name="Yoshino M."/>
            <person name="Muramatsu M."/>
            <person name="Hayashizaki Y."/>
        </authorList>
    </citation>
    <scope>NUCLEOTIDE SEQUENCE</scope>
    <source>
        <strain evidence="1">C57BL/6J</strain>
        <tissue evidence="1">Testis</tissue>
    </source>
</reference>
<dbReference type="MGI" id="MGI:3708792">
    <property type="gene designation" value="Gm10620"/>
</dbReference>
<reference evidence="1" key="2">
    <citation type="journal article" date="2000" name="Genome Res.">
        <title>Normalization and subtraction of cap-trapper-selected cDNAs to prepare full-length cDNA libraries for rapid discovery of new genes.</title>
        <authorList>
            <person name="Carninci P."/>
            <person name="Shibata Y."/>
            <person name="Hayatsu N."/>
            <person name="Sugahara Y."/>
            <person name="Shibata K."/>
            <person name="Itoh M."/>
            <person name="Konno H."/>
            <person name="Okazaki Y."/>
            <person name="Muramatsu M."/>
            <person name="Hayashizaki Y."/>
        </authorList>
    </citation>
    <scope>NUCLEOTIDE SEQUENCE</scope>
    <source>
        <strain evidence="1">C57BL/6J</strain>
        <tissue evidence="1">Testis</tissue>
    </source>
</reference>
<dbReference type="AlphaFoldDB" id="Q3V433"/>
<protein>
    <submittedName>
        <fullName evidence="1">Uncharacterized protein</fullName>
    </submittedName>
</protein>
<gene>
    <name evidence="2" type="primary">Gm10620</name>
</gene>
<evidence type="ECO:0000313" key="1">
    <source>
        <dbReference type="EMBL" id="BAE20428.1"/>
    </source>
</evidence>